<dbReference type="SUPFAM" id="SSF90123">
    <property type="entry name" value="ABC transporter transmembrane region"/>
    <property type="match status" value="2"/>
</dbReference>
<keyword evidence="3" id="KW-0813">Transport</keyword>
<feature type="transmembrane region" description="Helical" evidence="10">
    <location>
        <begin position="1013"/>
        <end position="1033"/>
    </location>
</feature>
<keyword evidence="7 10" id="KW-1133">Transmembrane helix</keyword>
<feature type="transmembrane region" description="Helical" evidence="10">
    <location>
        <begin position="1045"/>
        <end position="1065"/>
    </location>
</feature>
<keyword evidence="14" id="KW-1185">Reference proteome</keyword>
<feature type="region of interest" description="Disordered" evidence="9">
    <location>
        <begin position="1095"/>
        <end position="1120"/>
    </location>
</feature>
<dbReference type="EMBL" id="ML220123">
    <property type="protein sequence ID" value="TGZ80675.1"/>
    <property type="molecule type" value="Genomic_DNA"/>
</dbReference>
<feature type="transmembrane region" description="Helical" evidence="10">
    <location>
        <begin position="231"/>
        <end position="252"/>
    </location>
</feature>
<reference evidence="13 14" key="1">
    <citation type="submission" date="2019-04" db="EMBL/GenBank/DDBJ databases">
        <title>Comparative genomics and transcriptomics to analyze fruiting body development in filamentous ascomycetes.</title>
        <authorList>
            <consortium name="DOE Joint Genome Institute"/>
            <person name="Lutkenhaus R."/>
            <person name="Traeger S."/>
            <person name="Breuer J."/>
            <person name="Kuo A."/>
            <person name="Lipzen A."/>
            <person name="Pangilinan J."/>
            <person name="Dilworth D."/>
            <person name="Sandor L."/>
            <person name="Poggeler S."/>
            <person name="Barry K."/>
            <person name="Grigoriev I.V."/>
            <person name="Nowrousian M."/>
        </authorList>
    </citation>
    <scope>NUCLEOTIDE SEQUENCE [LARGE SCALE GENOMIC DNA]</scope>
    <source>
        <strain evidence="13 14">CBS 389.68</strain>
    </source>
</reference>
<sequence length="1383" mass="149488">MAVTEGLELDKLPSHACTYHSLLSASTDQNVAQQGSSSNIPRIENITAEKLATQKKPKGVGYFRLLLRTNPEPLDYLLIVVGTIVAIAAGAPFPLIGIVFGELVDDLNSTTCSEDLYPDTSWLRKGVNEKVLLIVYITIANFCTIYIHSACWSLVGERLVRRLREAYFKSLLRQEISYFDTLPAGEVSSRLAGDLEIIQTGTSEKVGIAISSLSYFIAAYIVAFIKDAKLAGALCSIFPAFLAMALIGGKFIKKYTARMSDHIAAATSIASESLSNMQIVHAFNASPKLEMMFASHLLKAQKDAMKKAIVTAAQLGCLYFIAYSANALAFWLGSRHIAEAVDGGGKGATVGAVYTVIFLLLDASFILSQVAPFLQIFGSAAGASEKLLQTIHRDSAIDGTSTDDGTTPSPIEGALEFRDVSFTYPSRRETQVLHSISLSIPANKHTAIVGLSGSGKSTIAALLLRLYDPDEGAIYLDGQNFTDLNLRYLRGNIGLVQQEPTLLDRSILENIAHGLVNSSAHAHLRGTLMNGTLAGVAADIRNGEQVQTVIAKYDREVGEIFRLVKHAADIANAVQFIERLPHGYGTNVGSAGNKLSGGQKQRVAIARALVREPKILLLDEATAALDSTSERSIQKALDQAVAGRTTLSVAHRLATIKNADNIVALENGRIMEQGTHAELLAKDGIYARLVRLQTITTDTAGDNISRTSTLVDSVNEFPSDDKERMIQAERVITGKSSIKKSKPKSPAEHVKDTSRNSGYDKPKFALWPTLTGIAKLSKPQLLFIIIGLAGSVIVGGAYSGEAVIFGHTIGSLSPCNDSSYIRNKGELFGLLFFILALVEVTANVVMGSTFGWSAEKLLHRVRVLSLRSLFHQSIGWHESDGRTPAALLSYISADANSMGALTGTLIGILFSIIVNLTAGITMSHIIAWKIAVVLLACIPILLGSGFMRLRVLAQFQERHQKAFAQSVGITIEAVGSIRTIATFSLEHESLEVYRRSLKAPYEATLHAIAYGNFWLALAYSISNFVYALAYWWGFKQVMEGRYSQTQFFIVLPALLFSAQACGQMFSLAPDISKARVSAGNILHLLSIGPGNTAVHDNQHGEGSGKEEDPESVLSSTTPNPVCGRKNGLSVNLSNVDFTYPSRADRQILNSLSLNIPANTFCALVGASGSGKSTIFSLIERFHSPSSGIVKLDNFDINAAENTDFRNDVALVPQDSVLFAGTIRFNITLGARSGHKPTQEEIEEACKLANIHDVIMDLPKGYDTECTNSSLSGGQRQRLSIARALIRKPRLLLLDESTSALDAESERLVQEALAKVAGTGMGVTVLAIAHRLYTIRKAERIFVISDGRCADFGRHEELVQRCEVYRVNALHQVLDPVSTEGPGS</sequence>
<evidence type="ECO:0000313" key="13">
    <source>
        <dbReference type="EMBL" id="TGZ80675.1"/>
    </source>
</evidence>
<evidence type="ECO:0000256" key="5">
    <source>
        <dbReference type="ARBA" id="ARBA00022741"/>
    </source>
</evidence>
<dbReference type="FunCoup" id="A0A4V3SIM1">
    <property type="interactions" value="747"/>
</dbReference>
<evidence type="ECO:0000259" key="11">
    <source>
        <dbReference type="PROSITE" id="PS50893"/>
    </source>
</evidence>
<evidence type="ECO:0000256" key="1">
    <source>
        <dbReference type="ARBA" id="ARBA00004141"/>
    </source>
</evidence>
<comment type="similarity">
    <text evidence="2">Belongs to the ABC transporter superfamily. ABCB family. Multidrug resistance exporter (TC 3.A.1.201) subfamily.</text>
</comment>
<dbReference type="Gene3D" id="1.20.1560.10">
    <property type="entry name" value="ABC transporter type 1, transmembrane domain"/>
    <property type="match status" value="1"/>
</dbReference>
<evidence type="ECO:0000256" key="10">
    <source>
        <dbReference type="SAM" id="Phobius"/>
    </source>
</evidence>
<dbReference type="PROSITE" id="PS50929">
    <property type="entry name" value="ABC_TM1F"/>
    <property type="match status" value="2"/>
</dbReference>
<dbReference type="InterPro" id="IPR027417">
    <property type="entry name" value="P-loop_NTPase"/>
</dbReference>
<dbReference type="InterPro" id="IPR017871">
    <property type="entry name" value="ABC_transporter-like_CS"/>
</dbReference>
<dbReference type="Proteomes" id="UP000298138">
    <property type="component" value="Unassembled WGS sequence"/>
</dbReference>
<feature type="domain" description="ABC transmembrane type-1" evidence="12">
    <location>
        <begin position="80"/>
        <end position="379"/>
    </location>
</feature>
<evidence type="ECO:0000256" key="3">
    <source>
        <dbReference type="ARBA" id="ARBA00022448"/>
    </source>
</evidence>
<dbReference type="PROSITE" id="PS00211">
    <property type="entry name" value="ABC_TRANSPORTER_1"/>
    <property type="match status" value="2"/>
</dbReference>
<dbReference type="SMART" id="SM00382">
    <property type="entry name" value="AAA"/>
    <property type="match status" value="2"/>
</dbReference>
<organism evidence="13 14">
    <name type="scientific">Ascodesmis nigricans</name>
    <dbReference type="NCBI Taxonomy" id="341454"/>
    <lineage>
        <taxon>Eukaryota</taxon>
        <taxon>Fungi</taxon>
        <taxon>Dikarya</taxon>
        <taxon>Ascomycota</taxon>
        <taxon>Pezizomycotina</taxon>
        <taxon>Pezizomycetes</taxon>
        <taxon>Pezizales</taxon>
        <taxon>Ascodesmidaceae</taxon>
        <taxon>Ascodesmis</taxon>
    </lineage>
</organism>
<feature type="compositionally biased region" description="Basic and acidic residues" evidence="9">
    <location>
        <begin position="1096"/>
        <end position="1106"/>
    </location>
</feature>
<feature type="transmembrane region" description="Helical" evidence="10">
    <location>
        <begin position="131"/>
        <end position="155"/>
    </location>
</feature>
<dbReference type="Pfam" id="PF00005">
    <property type="entry name" value="ABC_tran"/>
    <property type="match status" value="2"/>
</dbReference>
<dbReference type="InterPro" id="IPR003593">
    <property type="entry name" value="AAA+_ATPase"/>
</dbReference>
<dbReference type="STRING" id="341454.A0A4V3SIM1"/>
<dbReference type="Gene3D" id="3.40.50.300">
    <property type="entry name" value="P-loop containing nucleotide triphosphate hydrolases"/>
    <property type="match status" value="2"/>
</dbReference>
<dbReference type="GO" id="GO:0016887">
    <property type="term" value="F:ATP hydrolysis activity"/>
    <property type="evidence" value="ECO:0007669"/>
    <property type="project" value="InterPro"/>
</dbReference>
<feature type="transmembrane region" description="Helical" evidence="10">
    <location>
        <begin position="781"/>
        <end position="807"/>
    </location>
</feature>
<dbReference type="PROSITE" id="PS50893">
    <property type="entry name" value="ABC_TRANSPORTER_2"/>
    <property type="match status" value="2"/>
</dbReference>
<dbReference type="GO" id="GO:0015421">
    <property type="term" value="F:ABC-type oligopeptide transporter activity"/>
    <property type="evidence" value="ECO:0007669"/>
    <property type="project" value="TreeGrafter"/>
</dbReference>
<evidence type="ECO:0000256" key="7">
    <source>
        <dbReference type="ARBA" id="ARBA00022989"/>
    </source>
</evidence>
<feature type="domain" description="ABC transmembrane type-1" evidence="12">
    <location>
        <begin position="785"/>
        <end position="1073"/>
    </location>
</feature>
<evidence type="ECO:0000256" key="4">
    <source>
        <dbReference type="ARBA" id="ARBA00022692"/>
    </source>
</evidence>
<dbReference type="SUPFAM" id="SSF52540">
    <property type="entry name" value="P-loop containing nucleoside triphosphate hydrolases"/>
    <property type="match status" value="2"/>
</dbReference>
<feature type="region of interest" description="Disordered" evidence="9">
    <location>
        <begin position="736"/>
        <end position="756"/>
    </location>
</feature>
<keyword evidence="5" id="KW-0547">Nucleotide-binding</keyword>
<dbReference type="PANTHER" id="PTHR43394:SF27">
    <property type="entry name" value="ATP-DEPENDENT TRANSLOCASE ABCB1-LIKE"/>
    <property type="match status" value="1"/>
</dbReference>
<dbReference type="PANTHER" id="PTHR43394">
    <property type="entry name" value="ATP-DEPENDENT PERMEASE MDL1, MITOCHONDRIAL"/>
    <property type="match status" value="1"/>
</dbReference>
<evidence type="ECO:0000256" key="8">
    <source>
        <dbReference type="ARBA" id="ARBA00023136"/>
    </source>
</evidence>
<dbReference type="InterPro" id="IPR003439">
    <property type="entry name" value="ABC_transporter-like_ATP-bd"/>
</dbReference>
<feature type="transmembrane region" description="Helical" evidence="10">
    <location>
        <begin position="827"/>
        <end position="852"/>
    </location>
</feature>
<keyword evidence="4 10" id="KW-0812">Transmembrane</keyword>
<feature type="transmembrane region" description="Helical" evidence="10">
    <location>
        <begin position="206"/>
        <end position="225"/>
    </location>
</feature>
<dbReference type="InterPro" id="IPR036640">
    <property type="entry name" value="ABC1_TM_sf"/>
</dbReference>
<dbReference type="FunFam" id="3.40.50.300:FF:000913">
    <property type="entry name" value="ABC multidrug transporter SitT"/>
    <property type="match status" value="1"/>
</dbReference>
<evidence type="ECO:0000313" key="14">
    <source>
        <dbReference type="Proteomes" id="UP000298138"/>
    </source>
</evidence>
<feature type="compositionally biased region" description="Basic and acidic residues" evidence="9">
    <location>
        <begin position="745"/>
        <end position="756"/>
    </location>
</feature>
<evidence type="ECO:0000256" key="2">
    <source>
        <dbReference type="ARBA" id="ARBA00007577"/>
    </source>
</evidence>
<dbReference type="GO" id="GO:0005524">
    <property type="term" value="F:ATP binding"/>
    <property type="evidence" value="ECO:0007669"/>
    <property type="project" value="UniProtKB-KW"/>
</dbReference>
<evidence type="ECO:0000259" key="12">
    <source>
        <dbReference type="PROSITE" id="PS50929"/>
    </source>
</evidence>
<dbReference type="InterPro" id="IPR039421">
    <property type="entry name" value="Type_1_exporter"/>
</dbReference>
<comment type="subcellular location">
    <subcellularLocation>
        <location evidence="1">Membrane</location>
        <topology evidence="1">Multi-pass membrane protein</topology>
    </subcellularLocation>
</comment>
<dbReference type="InParanoid" id="A0A4V3SIM1"/>
<gene>
    <name evidence="13" type="ORF">EX30DRAFT_355250</name>
</gene>
<dbReference type="FunFam" id="1.20.1560.10:FF:000057">
    <property type="entry name" value="ABC multidrug transporter SitT"/>
    <property type="match status" value="2"/>
</dbReference>
<feature type="domain" description="ABC transporter" evidence="11">
    <location>
        <begin position="1130"/>
        <end position="1370"/>
    </location>
</feature>
<feature type="transmembrane region" description="Helical" evidence="10">
    <location>
        <begin position="308"/>
        <end position="332"/>
    </location>
</feature>
<dbReference type="OrthoDB" id="6500128at2759"/>
<dbReference type="CDD" id="cd18578">
    <property type="entry name" value="ABC_6TM_Pgp_ABCB1_D2_like"/>
    <property type="match status" value="1"/>
</dbReference>
<name>A0A4V3SIM1_9PEZI</name>
<keyword evidence="8 10" id="KW-0472">Membrane</keyword>
<dbReference type="GO" id="GO:0090374">
    <property type="term" value="P:oligopeptide export from mitochondrion"/>
    <property type="evidence" value="ECO:0007669"/>
    <property type="project" value="TreeGrafter"/>
</dbReference>
<feature type="transmembrane region" description="Helical" evidence="10">
    <location>
        <begin position="926"/>
        <end position="949"/>
    </location>
</feature>
<dbReference type="InterPro" id="IPR011527">
    <property type="entry name" value="ABC1_TM_dom"/>
</dbReference>
<keyword evidence="6" id="KW-0067">ATP-binding</keyword>
<feature type="domain" description="ABC transporter" evidence="11">
    <location>
        <begin position="415"/>
        <end position="692"/>
    </location>
</feature>
<evidence type="ECO:0000256" key="9">
    <source>
        <dbReference type="SAM" id="MobiDB-lite"/>
    </source>
</evidence>
<accession>A0A4V3SIM1</accession>
<dbReference type="GO" id="GO:0005743">
    <property type="term" value="C:mitochondrial inner membrane"/>
    <property type="evidence" value="ECO:0007669"/>
    <property type="project" value="TreeGrafter"/>
</dbReference>
<feature type="transmembrane region" description="Helical" evidence="10">
    <location>
        <begin position="76"/>
        <end position="100"/>
    </location>
</feature>
<dbReference type="CDD" id="cd18577">
    <property type="entry name" value="ABC_6TM_Pgp_ABCB1_D1_like"/>
    <property type="match status" value="1"/>
</dbReference>
<proteinExistence type="inferred from homology"/>
<protein>
    <submittedName>
        <fullName evidence="13">Multidrug resistance protein 1</fullName>
    </submittedName>
</protein>
<evidence type="ECO:0000256" key="6">
    <source>
        <dbReference type="ARBA" id="ARBA00022840"/>
    </source>
</evidence>
<dbReference type="Pfam" id="PF00664">
    <property type="entry name" value="ABC_membrane"/>
    <property type="match status" value="2"/>
</dbReference>
<feature type="transmembrane region" description="Helical" evidence="10">
    <location>
        <begin position="898"/>
        <end position="920"/>
    </location>
</feature>